<name>A0A8S1RDG7_9CILI</name>
<gene>
    <name evidence="1" type="ORF">PSON_ATCC_30995.1.T1550120</name>
</gene>
<dbReference type="AlphaFoldDB" id="A0A8S1RDG7"/>
<organism evidence="1 2">
    <name type="scientific">Paramecium sonneborni</name>
    <dbReference type="NCBI Taxonomy" id="65129"/>
    <lineage>
        <taxon>Eukaryota</taxon>
        <taxon>Sar</taxon>
        <taxon>Alveolata</taxon>
        <taxon>Ciliophora</taxon>
        <taxon>Intramacronucleata</taxon>
        <taxon>Oligohymenophorea</taxon>
        <taxon>Peniculida</taxon>
        <taxon>Parameciidae</taxon>
        <taxon>Paramecium</taxon>
    </lineage>
</organism>
<evidence type="ECO:0000313" key="2">
    <source>
        <dbReference type="Proteomes" id="UP000692954"/>
    </source>
</evidence>
<proteinExistence type="predicted"/>
<sequence length="226" mass="26465">MNEMIVNIENDENNRKMAVYIKCLMLSFLNLKITIYAEAQIQGETCGIERQMFDNQIKRHEKLEMLLNDFNLYPLRQMHAIPRYNNLCVDVGISLLRLLKFIQKIYKKLIDKSQKTTCSSYRLQIIYASLDGKLVKTRKVLQSVEQESTLHLNYSLKHQAQIKASIINQSRTTINIDKVQQQNFQFTFISYIANISLKKLISEFKLILGTEKDVRINKENVLILTN</sequence>
<accession>A0A8S1RDG7</accession>
<dbReference type="EMBL" id="CAJJDN010000155">
    <property type="protein sequence ID" value="CAD8125039.1"/>
    <property type="molecule type" value="Genomic_DNA"/>
</dbReference>
<evidence type="ECO:0000313" key="1">
    <source>
        <dbReference type="EMBL" id="CAD8125039.1"/>
    </source>
</evidence>
<protein>
    <submittedName>
        <fullName evidence="1">Uncharacterized protein</fullName>
    </submittedName>
</protein>
<reference evidence="1" key="1">
    <citation type="submission" date="2021-01" db="EMBL/GenBank/DDBJ databases">
        <authorList>
            <consortium name="Genoscope - CEA"/>
            <person name="William W."/>
        </authorList>
    </citation>
    <scope>NUCLEOTIDE SEQUENCE</scope>
</reference>
<comment type="caution">
    <text evidence="1">The sequence shown here is derived from an EMBL/GenBank/DDBJ whole genome shotgun (WGS) entry which is preliminary data.</text>
</comment>
<dbReference type="Proteomes" id="UP000692954">
    <property type="component" value="Unassembled WGS sequence"/>
</dbReference>
<keyword evidence="2" id="KW-1185">Reference proteome</keyword>